<evidence type="ECO:0000313" key="6">
    <source>
        <dbReference type="Proteomes" id="UP000606991"/>
    </source>
</evidence>
<keyword evidence="2" id="KW-0547">Nucleotide-binding</keyword>
<reference evidence="5 6" key="1">
    <citation type="submission" date="2020-10" db="EMBL/GenBank/DDBJ databases">
        <title>Ca. Dormibacterota MAGs.</title>
        <authorList>
            <person name="Montgomery K."/>
        </authorList>
    </citation>
    <scope>NUCLEOTIDE SEQUENCE [LARGE SCALE GENOMIC DNA]</scope>
    <source>
        <strain evidence="5">SC8812_S17_18</strain>
    </source>
</reference>
<dbReference type="GO" id="GO:0005886">
    <property type="term" value="C:plasma membrane"/>
    <property type="evidence" value="ECO:0007669"/>
    <property type="project" value="TreeGrafter"/>
</dbReference>
<keyword evidence="1" id="KW-0813">Transport</keyword>
<dbReference type="EMBL" id="JAEKNS010000162">
    <property type="protein sequence ID" value="MBJ7596403.1"/>
    <property type="molecule type" value="Genomic_DNA"/>
</dbReference>
<organism evidence="5 6">
    <name type="scientific">Candidatus Aeolococcus gillhamiae</name>
    <dbReference type="NCBI Taxonomy" id="3127015"/>
    <lineage>
        <taxon>Bacteria</taxon>
        <taxon>Bacillati</taxon>
        <taxon>Candidatus Dormiibacterota</taxon>
        <taxon>Candidatus Dormibacteria</taxon>
        <taxon>Candidatus Aeolococcales</taxon>
        <taxon>Candidatus Aeolococcaceae</taxon>
        <taxon>Candidatus Aeolococcus</taxon>
    </lineage>
</organism>
<dbReference type="Pfam" id="PF00005">
    <property type="entry name" value="ABC_tran"/>
    <property type="match status" value="1"/>
</dbReference>
<proteinExistence type="predicted"/>
<dbReference type="InterPro" id="IPR017911">
    <property type="entry name" value="MacB-like_ATP-bd"/>
</dbReference>
<dbReference type="GO" id="GO:0016887">
    <property type="term" value="F:ATP hydrolysis activity"/>
    <property type="evidence" value="ECO:0007669"/>
    <property type="project" value="InterPro"/>
</dbReference>
<dbReference type="AlphaFoldDB" id="A0A934N6Z5"/>
<dbReference type="InterPro" id="IPR017871">
    <property type="entry name" value="ABC_transporter-like_CS"/>
</dbReference>
<dbReference type="InterPro" id="IPR003593">
    <property type="entry name" value="AAA+_ATPase"/>
</dbReference>
<dbReference type="InterPro" id="IPR027417">
    <property type="entry name" value="P-loop_NTPase"/>
</dbReference>
<sequence>MDRRAEQVISLQGVSRTFRTPGGLVLALRRVSLSVSRGEAVALTGPSGSGKSTLLHLVAGLDRPTTGSITVLGTALDSSTDRALTAFRGQRLGIVLQDSHLLPGLTALENVVIARLPWGRRRQLQVRARDLLVAVGLETRMDFPPARLSGGERQRVGLARALLGDPEVLLADEPTGNLDGGATDDLLALLDRLRQERNLTLMIVTHDAAVAAAADRRLRLVDGSLDVEPGRDLGGAVRTRVLE</sequence>
<protein>
    <submittedName>
        <fullName evidence="5">ABC transporter ATP-binding protein</fullName>
    </submittedName>
</protein>
<dbReference type="SUPFAM" id="SSF52540">
    <property type="entry name" value="P-loop containing nucleoside triphosphate hydrolases"/>
    <property type="match status" value="1"/>
</dbReference>
<feature type="domain" description="ABC transporter" evidence="4">
    <location>
        <begin position="9"/>
        <end position="243"/>
    </location>
</feature>
<dbReference type="PANTHER" id="PTHR24220">
    <property type="entry name" value="IMPORT ATP-BINDING PROTEIN"/>
    <property type="match status" value="1"/>
</dbReference>
<dbReference type="PROSITE" id="PS50893">
    <property type="entry name" value="ABC_TRANSPORTER_2"/>
    <property type="match status" value="1"/>
</dbReference>
<evidence type="ECO:0000256" key="2">
    <source>
        <dbReference type="ARBA" id="ARBA00022741"/>
    </source>
</evidence>
<dbReference type="InterPro" id="IPR015854">
    <property type="entry name" value="ABC_transpr_LolD-like"/>
</dbReference>
<dbReference type="InterPro" id="IPR003439">
    <property type="entry name" value="ABC_transporter-like_ATP-bd"/>
</dbReference>
<keyword evidence="3 5" id="KW-0067">ATP-binding</keyword>
<dbReference type="PANTHER" id="PTHR24220:SF659">
    <property type="entry name" value="TRANSPORTER, PUTATIVE-RELATED"/>
    <property type="match status" value="1"/>
</dbReference>
<dbReference type="Gene3D" id="3.40.50.300">
    <property type="entry name" value="P-loop containing nucleotide triphosphate hydrolases"/>
    <property type="match status" value="1"/>
</dbReference>
<dbReference type="SMART" id="SM00382">
    <property type="entry name" value="AAA"/>
    <property type="match status" value="1"/>
</dbReference>
<comment type="caution">
    <text evidence="5">The sequence shown here is derived from an EMBL/GenBank/DDBJ whole genome shotgun (WGS) entry which is preliminary data.</text>
</comment>
<dbReference type="RefSeq" id="WP_337314412.1">
    <property type="nucleotide sequence ID" value="NZ_JAEKNS010000162.1"/>
</dbReference>
<dbReference type="Proteomes" id="UP000606991">
    <property type="component" value="Unassembled WGS sequence"/>
</dbReference>
<evidence type="ECO:0000313" key="5">
    <source>
        <dbReference type="EMBL" id="MBJ7596403.1"/>
    </source>
</evidence>
<evidence type="ECO:0000256" key="1">
    <source>
        <dbReference type="ARBA" id="ARBA00022448"/>
    </source>
</evidence>
<evidence type="ECO:0000256" key="3">
    <source>
        <dbReference type="ARBA" id="ARBA00022840"/>
    </source>
</evidence>
<dbReference type="GO" id="GO:0022857">
    <property type="term" value="F:transmembrane transporter activity"/>
    <property type="evidence" value="ECO:0007669"/>
    <property type="project" value="TreeGrafter"/>
</dbReference>
<evidence type="ECO:0000259" key="4">
    <source>
        <dbReference type="PROSITE" id="PS50893"/>
    </source>
</evidence>
<dbReference type="PROSITE" id="PS00211">
    <property type="entry name" value="ABC_TRANSPORTER_1"/>
    <property type="match status" value="1"/>
</dbReference>
<accession>A0A934N6Z5</accession>
<dbReference type="CDD" id="cd03255">
    <property type="entry name" value="ABC_MJ0796_LolCDE_FtsE"/>
    <property type="match status" value="1"/>
</dbReference>
<dbReference type="GO" id="GO:0005524">
    <property type="term" value="F:ATP binding"/>
    <property type="evidence" value="ECO:0007669"/>
    <property type="project" value="UniProtKB-KW"/>
</dbReference>
<name>A0A934N6Z5_9BACT</name>
<gene>
    <name evidence="5" type="ORF">JF886_16370</name>
</gene>